<feature type="transmembrane region" description="Helical" evidence="1">
    <location>
        <begin position="229"/>
        <end position="247"/>
    </location>
</feature>
<feature type="transmembrane region" description="Helical" evidence="1">
    <location>
        <begin position="125"/>
        <end position="141"/>
    </location>
</feature>
<feature type="transmembrane region" description="Helical" evidence="1">
    <location>
        <begin position="6"/>
        <end position="28"/>
    </location>
</feature>
<name>A0A9Q5SU82_9BACT</name>
<dbReference type="AlphaFoldDB" id="A0A9Q5SU82"/>
<dbReference type="Pfam" id="PF19529">
    <property type="entry name" value="DUF6057"/>
    <property type="match status" value="1"/>
</dbReference>
<evidence type="ECO:0008006" key="4">
    <source>
        <dbReference type="Google" id="ProtNLM"/>
    </source>
</evidence>
<organism evidence="2 3">
    <name type="scientific">Parabacteroides johnsonii</name>
    <dbReference type="NCBI Taxonomy" id="387661"/>
    <lineage>
        <taxon>Bacteria</taxon>
        <taxon>Pseudomonadati</taxon>
        <taxon>Bacteroidota</taxon>
        <taxon>Bacteroidia</taxon>
        <taxon>Bacteroidales</taxon>
        <taxon>Tannerellaceae</taxon>
        <taxon>Parabacteroides</taxon>
    </lineage>
</organism>
<dbReference type="InterPro" id="IPR045692">
    <property type="entry name" value="DUF6057"/>
</dbReference>
<evidence type="ECO:0000313" key="3">
    <source>
        <dbReference type="Proteomes" id="UP000195975"/>
    </source>
</evidence>
<feature type="transmembrane region" description="Helical" evidence="1">
    <location>
        <begin position="65"/>
        <end position="88"/>
    </location>
</feature>
<evidence type="ECO:0000256" key="1">
    <source>
        <dbReference type="SAM" id="Phobius"/>
    </source>
</evidence>
<protein>
    <recommendedName>
        <fullName evidence="4">Transmembrane protein</fullName>
    </recommendedName>
</protein>
<reference evidence="3" key="1">
    <citation type="submission" date="2017-04" db="EMBL/GenBank/DDBJ databases">
        <title>Function of individual gut microbiota members based on whole genome sequencing of pure cultures obtained from chicken caecum.</title>
        <authorList>
            <person name="Medvecky M."/>
            <person name="Cejkova D."/>
            <person name="Polansky O."/>
            <person name="Karasova D."/>
            <person name="Kubasova T."/>
            <person name="Cizek A."/>
            <person name="Rychlik I."/>
        </authorList>
    </citation>
    <scope>NUCLEOTIDE SEQUENCE [LARGE SCALE GENOMIC DNA]</scope>
    <source>
        <strain evidence="3">An42</strain>
    </source>
</reference>
<keyword evidence="1" id="KW-0812">Transmembrane</keyword>
<dbReference type="Proteomes" id="UP000195975">
    <property type="component" value="Unassembled WGS sequence"/>
</dbReference>
<evidence type="ECO:0000313" key="2">
    <source>
        <dbReference type="EMBL" id="OUO07305.1"/>
    </source>
</evidence>
<feature type="transmembrane region" description="Helical" evidence="1">
    <location>
        <begin position="147"/>
        <end position="175"/>
    </location>
</feature>
<gene>
    <name evidence="2" type="ORF">B5F96_01140</name>
</gene>
<accession>A0A9Q5SU82</accession>
<keyword evidence="1" id="KW-1133">Transmembrane helix</keyword>
<proteinExistence type="predicted"/>
<comment type="caution">
    <text evidence="2">The sequence shown here is derived from an EMBL/GenBank/DDBJ whole genome shotgun (WGS) entry which is preliminary data.</text>
</comment>
<keyword evidence="1" id="KW-0472">Membrane</keyword>
<feature type="transmembrane region" description="Helical" evidence="1">
    <location>
        <begin position="259"/>
        <end position="277"/>
    </location>
</feature>
<dbReference type="RefSeq" id="WP_021862346.1">
    <property type="nucleotide sequence ID" value="NZ_CAJLBM010000001.1"/>
</dbReference>
<sequence>MKYKSLISGFLLFLLQVTVFYYTFCYLFPFKEQLQMFQFTNQYAATTLGQAGGVALYISEFLSQFYVVIGIGPVIAALTLTGIAFFSFLFLKKISLRDDLPFVGLLPWLSLFIMQLDYDYQEQGTVAYLFLLFFLWLYTNLKPKIRLIYGICLIPVLYWVGGPVVHLFALSALLFEFLTNGNKKYTSLVYPLVAILSAVIGAYLGFSRNLKFAFLPDAYYDPMLHTSRIYYSWYALPVMMVLGAYLRKWKEPTSLKKKCIWIGIQWVVIGFVAYEGIMRWGRLDTIDHLEQDYYIRNGEWDKVITSFNQTTLSKRRMCGLNLALAHKGILSERLLDYPQRGIETLMLRWDQSVFTAELHSDLYYCMGIISTAQKFAFEAFVSSHPSGNPRMLKRLVETNLITGAYPVAEKYIRLLENTWYYKDWATDHRRFLYNDQAIKDDKELGVKRRCWKSETLIPEIYTDPVSTLIHLVPACPDNKAGLQYLTSFLLLNKDIETYKTLQESLYRSSAWRDMTECQQEAIVICSPNDPHFWLEHGVSIKVRNRAIVFMQKVQDVSRSGQNPAVALASEYGKTYWYYYMFNTINK</sequence>
<dbReference type="EMBL" id="NFIJ01000001">
    <property type="protein sequence ID" value="OUO07305.1"/>
    <property type="molecule type" value="Genomic_DNA"/>
</dbReference>
<feature type="transmembrane region" description="Helical" evidence="1">
    <location>
        <begin position="187"/>
        <end position="206"/>
    </location>
</feature>